<dbReference type="InterPro" id="IPR022111">
    <property type="entry name" value="Rhodanese_C"/>
</dbReference>
<dbReference type="AlphaFoldDB" id="A0A2P5SYZ6"/>
<evidence type="ECO:0000256" key="1">
    <source>
        <dbReference type="ARBA" id="ARBA00022694"/>
    </source>
</evidence>
<dbReference type="InterPro" id="IPR036873">
    <property type="entry name" value="Rhodanese-like_dom_sf"/>
</dbReference>
<feature type="domain" description="Rhodanese" evidence="5">
    <location>
        <begin position="146"/>
        <end position="240"/>
    </location>
</feature>
<organism evidence="6 7">
    <name type="scientific">Candidatus Pantoea edessiphila</name>
    <dbReference type="NCBI Taxonomy" id="2044610"/>
    <lineage>
        <taxon>Bacteria</taxon>
        <taxon>Pseudomonadati</taxon>
        <taxon>Pseudomonadota</taxon>
        <taxon>Gammaproteobacteria</taxon>
        <taxon>Enterobacterales</taxon>
        <taxon>Erwiniaceae</taxon>
        <taxon>Pantoea</taxon>
    </lineage>
</organism>
<dbReference type="GO" id="GO:0006400">
    <property type="term" value="P:tRNA modification"/>
    <property type="evidence" value="ECO:0007669"/>
    <property type="project" value="UniProtKB-UniRule"/>
</dbReference>
<dbReference type="Gene3D" id="3.30.70.100">
    <property type="match status" value="1"/>
</dbReference>
<dbReference type="OrthoDB" id="9778326at2"/>
<dbReference type="HAMAP" id="MF_00469">
    <property type="entry name" value="TrhO"/>
    <property type="match status" value="1"/>
</dbReference>
<dbReference type="InterPro" id="IPR040503">
    <property type="entry name" value="TRHO_N"/>
</dbReference>
<dbReference type="CDD" id="cd01518">
    <property type="entry name" value="RHOD_YceA"/>
    <property type="match status" value="1"/>
</dbReference>
<dbReference type="Pfam" id="PF17773">
    <property type="entry name" value="UPF0176_N"/>
    <property type="match status" value="1"/>
</dbReference>
<evidence type="ECO:0000256" key="2">
    <source>
        <dbReference type="ARBA" id="ARBA00023002"/>
    </source>
</evidence>
<dbReference type="Pfam" id="PF12368">
    <property type="entry name" value="Rhodanese_C"/>
    <property type="match status" value="1"/>
</dbReference>
<reference evidence="6 7" key="1">
    <citation type="journal article" date="2018" name="Genome Biol. Evol.">
        <title>Cladogenesis and Genomic Streamlining in Extracellular Endosymbionts of Tropical Stink Bugs.</title>
        <authorList>
            <person name="Otero-Bravo A."/>
            <person name="Goffredi S."/>
            <person name="Sabree Z.L."/>
        </authorList>
    </citation>
    <scope>NUCLEOTIDE SEQUENCE [LARGE SCALE GENOMIC DNA]</scope>
    <source>
        <strain evidence="6 7">SoET</strain>
    </source>
</reference>
<evidence type="ECO:0000313" key="6">
    <source>
        <dbReference type="EMBL" id="PPI87523.1"/>
    </source>
</evidence>
<comment type="catalytic activity">
    <reaction evidence="4">
        <text>uridine(34) in tRNA + AH2 + O2 = 5-hydroxyuridine(34) in tRNA + A + H2O</text>
        <dbReference type="Rhea" id="RHEA:64224"/>
        <dbReference type="Rhea" id="RHEA-COMP:11727"/>
        <dbReference type="Rhea" id="RHEA-COMP:13381"/>
        <dbReference type="ChEBI" id="CHEBI:13193"/>
        <dbReference type="ChEBI" id="CHEBI:15377"/>
        <dbReference type="ChEBI" id="CHEBI:15379"/>
        <dbReference type="ChEBI" id="CHEBI:17499"/>
        <dbReference type="ChEBI" id="CHEBI:65315"/>
        <dbReference type="ChEBI" id="CHEBI:136877"/>
    </reaction>
</comment>
<dbReference type="InterPro" id="IPR020936">
    <property type="entry name" value="TrhO"/>
</dbReference>
<dbReference type="PROSITE" id="PS50206">
    <property type="entry name" value="RHODANESE_3"/>
    <property type="match status" value="1"/>
</dbReference>
<dbReference type="Gene3D" id="3.40.250.10">
    <property type="entry name" value="Rhodanese-like domain"/>
    <property type="match status" value="1"/>
</dbReference>
<dbReference type="SUPFAM" id="SSF52821">
    <property type="entry name" value="Rhodanese/Cell cycle control phosphatase"/>
    <property type="match status" value="1"/>
</dbReference>
<name>A0A2P5SYZ6_9GAMM</name>
<sequence length="316" mass="36761">MVVLYNRISNKELKARLILEDIPRTTVSFYKYFKIDNPKFFRDKLYYYLNKLKVFGRVYVADEGINAQISVPDFLYADMKSFIYNLDAALNNLHINIALDNKGKSFWVLSIKVRNRIISDGIRENILNISTTGKYIEATEVNNMINDPETIFVDMRNSYEYKIGHFERAVEIPANTFREQLPKVIDILKNYKNKKIILYCTGGIRCEKASAWMIYNGFKKVYQIKGGIIEYVNYARKKGLPIMFKGKNFVFDRRMSEIISKDILSFCHQCGESCDSYVNCANSNCHLLFVQCINCIKKFNNCCSLACKDHILHGVF</sequence>
<dbReference type="GO" id="GO:0016705">
    <property type="term" value="F:oxidoreductase activity, acting on paired donors, with incorporation or reduction of molecular oxygen"/>
    <property type="evidence" value="ECO:0007669"/>
    <property type="project" value="UniProtKB-UniRule"/>
</dbReference>
<dbReference type="InterPro" id="IPR001763">
    <property type="entry name" value="Rhodanese-like_dom"/>
</dbReference>
<comment type="similarity">
    <text evidence="4">Belongs to the TrhO family.</text>
</comment>
<comment type="function">
    <text evidence="3">Catalyzes oxygen-dependent 5-hydroxyuridine (ho5U) modification at position 34 in tRNAs, the first step in 5-carboxymethoxyuridine (cmo5U) biosynthesis. May be part of an alternate pathway, which is able to bypass cmo5U biogenesis in a subset of tRNAs under aerobic conditions.</text>
</comment>
<evidence type="ECO:0000259" key="5">
    <source>
        <dbReference type="PROSITE" id="PS50206"/>
    </source>
</evidence>
<dbReference type="PANTHER" id="PTHR43846:SF1">
    <property type="entry name" value="TRNA URIDINE(34) HYDROXYLASE"/>
    <property type="match status" value="1"/>
</dbReference>
<evidence type="ECO:0000313" key="7">
    <source>
        <dbReference type="Proteomes" id="UP000296034"/>
    </source>
</evidence>
<comment type="caution">
    <text evidence="6">The sequence shown here is derived from an EMBL/GenBank/DDBJ whole genome shotgun (WGS) entry which is preliminary data.</text>
</comment>
<protein>
    <recommendedName>
        <fullName evidence="4">tRNA uridine(34) hydroxylase</fullName>
        <ecNumber evidence="4">1.14.-.-</ecNumber>
    </recommendedName>
    <alternativeName>
        <fullName evidence="4">tRNA hydroxylation protein O</fullName>
    </alternativeName>
</protein>
<dbReference type="Proteomes" id="UP000296034">
    <property type="component" value="Unassembled WGS sequence"/>
</dbReference>
<evidence type="ECO:0000256" key="4">
    <source>
        <dbReference type="HAMAP-Rule" id="MF_00469"/>
    </source>
</evidence>
<dbReference type="RefSeq" id="WP_136131519.1">
    <property type="nucleotide sequence ID" value="NZ_PDKS01000001.1"/>
</dbReference>
<dbReference type="NCBIfam" id="NF001133">
    <property type="entry name" value="PRK00142.1-1"/>
    <property type="match status" value="1"/>
</dbReference>
<keyword evidence="1 4" id="KW-0819">tRNA processing</keyword>
<dbReference type="EC" id="1.14.-.-" evidence="4"/>
<dbReference type="EMBL" id="PDKS01000001">
    <property type="protein sequence ID" value="PPI87523.1"/>
    <property type="molecule type" value="Genomic_DNA"/>
</dbReference>
<evidence type="ECO:0000256" key="3">
    <source>
        <dbReference type="ARBA" id="ARBA00045625"/>
    </source>
</evidence>
<gene>
    <name evidence="4" type="primary">trhO</name>
    <name evidence="6" type="ORF">CRV11_01145</name>
</gene>
<keyword evidence="2 4" id="KW-0560">Oxidoreductase</keyword>
<dbReference type="Pfam" id="PF00581">
    <property type="entry name" value="Rhodanese"/>
    <property type="match status" value="1"/>
</dbReference>
<proteinExistence type="inferred from homology"/>
<dbReference type="SMART" id="SM00450">
    <property type="entry name" value="RHOD"/>
    <property type="match status" value="1"/>
</dbReference>
<dbReference type="PANTHER" id="PTHR43846">
    <property type="entry name" value="UPF0176 PROTEIN YCEA"/>
    <property type="match status" value="1"/>
</dbReference>
<accession>A0A2P5SYZ6</accession>